<organism evidence="2 3">
    <name type="scientific">Photobacterium gaetbulicola Gung47</name>
    <dbReference type="NCBI Taxonomy" id="658445"/>
    <lineage>
        <taxon>Bacteria</taxon>
        <taxon>Pseudomonadati</taxon>
        <taxon>Pseudomonadota</taxon>
        <taxon>Gammaproteobacteria</taxon>
        <taxon>Vibrionales</taxon>
        <taxon>Vibrionaceae</taxon>
        <taxon>Photobacterium</taxon>
    </lineage>
</organism>
<dbReference type="Pfam" id="PF11739">
    <property type="entry name" value="YdbH-like"/>
    <property type="match status" value="1"/>
</dbReference>
<feature type="transmembrane region" description="Helical" evidence="1">
    <location>
        <begin position="21"/>
        <end position="47"/>
    </location>
</feature>
<dbReference type="InterPro" id="IPR021730">
    <property type="entry name" value="YdbH"/>
</dbReference>
<dbReference type="EMBL" id="CP005973">
    <property type="protein sequence ID" value="AJR05846.1"/>
    <property type="molecule type" value="Genomic_DNA"/>
</dbReference>
<keyword evidence="3" id="KW-1185">Reference proteome</keyword>
<keyword evidence="1" id="KW-1133">Transmembrane helix</keyword>
<evidence type="ECO:0000313" key="2">
    <source>
        <dbReference type="EMBL" id="AJR05846.1"/>
    </source>
</evidence>
<sequence length="1104" mass="123300">MNNAVGKKNTTPPSKRSRYRYVRLLTYGVFFLVFTIVILAVFIPPWLASKGIEINAISGIHIGKRIQIDRVSIAVNKTAITIRKLTLEHFSDDQSAISTSSWRLLSPHTVVRLAPEIQHALKPHGLIINDIHFSNTTFNLTDLSAPYVFSAHSQQASVTLENTVGSRMPQLVNNLQLVLTTEPFVTLTGIIDAAKLNIFLPQDIGQNSYPIELSKGHFSLSWQNGKTPLAVHLDALTPLWQTEIDKFQQTGHDIALTVDLNQPSQSMRLQADVLRFAQPTELPEFLEKPDDAHEGLHLGHAIANLAQLPLKHLKVSHFTYGNLIIDAKLVLDTPRVRHNRPDKQAELRLIGKALGPEQPYDIDVIIKHRTLEEAEFTGTVIGPRGNQLDCNADISFISPLPKTFRCEANFKHTRDLTDRLKLYDIPSAKLTKPIIISASQRALTFKNDSPENKSDPLHFHDVEHVRYTIDVALPEQVNVELNRFAFEHPLLAQNATSKSSLAVLELNTDGTLTFNADYRDGSIALGLDKSTEQLHFRNDKLGYNLKLDFSALHCLIPFIDSNETIQCHAKSIINALVPQLFPTPAVSIHNSRIQSVIEGNWSGEQIEFQLNDSQLIIDKIRIEHSGEWLEADAENITIEAQMVTIKQDFKLDKTTGFFISTDVNHPIRVNADNLAALKLITPEGTSEAEITAMRQKENINQLPVQRYSGQLSAVLSKLDLKLAIKPEHSAEFLLTTDYQASITVNQNNQRLPGLMTNGVLTVDPVRSSFKGEILNKRHTKLFVYTIEYLIPQQQANIELHRNDIPFSSKQSLKKHYLPKLPLDHDIHSGSLGFEANLTVRGDQWSGQISLFTHNLSGYVHDIHFADLNVSLSIDISNHGVRSRQPISLHVSYLHAGILLENLYAMLEFDSQKPYYKLYRGKAYLLGGDISIHDIASDSLSNIPTVPIQVHGIKLPKLIEAVAADDIEMSGVIDGLLPFGIKDSAPIIAGGKLHARYPGGILKYKEGSRIDQNVEAAGENSLLVVSTILKNYNYHSLIVNLDYSKEGQLSARSHFKGRNPDVLSGRPINLNLSIEENIPALLKTLNMINSKKLENMFLKQIGVDK</sequence>
<keyword evidence="1" id="KW-0812">Transmembrane</keyword>
<protein>
    <submittedName>
        <fullName evidence="2">Uncharacterized protein</fullName>
    </submittedName>
</protein>
<gene>
    <name evidence="2" type="ORF">H744_1c0821</name>
</gene>
<dbReference type="Proteomes" id="UP000032303">
    <property type="component" value="Chromosome 1"/>
</dbReference>
<dbReference type="HOGENOM" id="CLU_282669_0_0_6"/>
<dbReference type="STRING" id="658445.H744_1c0821"/>
<name>A0A0C5W384_9GAMM</name>
<proteinExistence type="predicted"/>
<dbReference type="AlphaFoldDB" id="A0A0C5W384"/>
<accession>A0A0C5W384</accession>
<reference evidence="2 3" key="1">
    <citation type="submission" date="2013-05" db="EMBL/GenBank/DDBJ databases">
        <title>Complete genome sequence of the lipase-producing bacterium Photobacterium gaetbulicola Gung47.</title>
        <authorList>
            <person name="Kim Y.-O."/>
        </authorList>
    </citation>
    <scope>NUCLEOTIDE SEQUENCE [LARGE SCALE GENOMIC DNA]</scope>
    <source>
        <strain evidence="2 3">Gung47</strain>
    </source>
</reference>
<evidence type="ECO:0000256" key="1">
    <source>
        <dbReference type="SAM" id="Phobius"/>
    </source>
</evidence>
<evidence type="ECO:0000313" key="3">
    <source>
        <dbReference type="Proteomes" id="UP000032303"/>
    </source>
</evidence>
<dbReference type="OrthoDB" id="9759996at2"/>
<dbReference type="KEGG" id="pgb:H744_1c0821"/>
<dbReference type="PATRIC" id="fig|658445.3.peg.894"/>
<keyword evidence="1" id="KW-0472">Membrane</keyword>